<dbReference type="Gene3D" id="3.40.50.300">
    <property type="entry name" value="P-loop containing nucleotide triphosphate hydrolases"/>
    <property type="match status" value="2"/>
</dbReference>
<accession>A0A0V0QXD0</accession>
<feature type="compositionally biased region" description="Polar residues" evidence="7">
    <location>
        <begin position="600"/>
        <end position="615"/>
    </location>
</feature>
<feature type="region of interest" description="Disordered" evidence="7">
    <location>
        <begin position="1"/>
        <end position="105"/>
    </location>
</feature>
<dbReference type="InterPro" id="IPR014001">
    <property type="entry name" value="Helicase_ATP-bd"/>
</dbReference>
<gene>
    <name evidence="11" type="ORF">PPERSA_05229</name>
</gene>
<dbReference type="EC" id="3.6.4.13" evidence="1"/>
<feature type="domain" description="Helicase ATP-binding" evidence="8">
    <location>
        <begin position="188"/>
        <end position="363"/>
    </location>
</feature>
<dbReference type="GO" id="GO:0003676">
    <property type="term" value="F:nucleic acid binding"/>
    <property type="evidence" value="ECO:0007669"/>
    <property type="project" value="InterPro"/>
</dbReference>
<dbReference type="GO" id="GO:0005524">
    <property type="term" value="F:ATP binding"/>
    <property type="evidence" value="ECO:0007669"/>
    <property type="project" value="UniProtKB-KW"/>
</dbReference>
<dbReference type="FunFam" id="3.40.50.300:FF:000079">
    <property type="entry name" value="probable ATP-dependent RNA helicase DDX17"/>
    <property type="match status" value="1"/>
</dbReference>
<protein>
    <recommendedName>
        <fullName evidence="1">RNA helicase</fullName>
        <ecNumber evidence="1">3.6.4.13</ecNumber>
    </recommendedName>
</protein>
<evidence type="ECO:0000313" key="11">
    <source>
        <dbReference type="EMBL" id="KRX07065.1"/>
    </source>
</evidence>
<evidence type="ECO:0000256" key="6">
    <source>
        <dbReference type="PROSITE-ProRule" id="PRU00552"/>
    </source>
</evidence>
<feature type="domain" description="Helicase C-terminal" evidence="9">
    <location>
        <begin position="392"/>
        <end position="538"/>
    </location>
</feature>
<dbReference type="GO" id="GO:0016787">
    <property type="term" value="F:hydrolase activity"/>
    <property type="evidence" value="ECO:0007669"/>
    <property type="project" value="UniProtKB-KW"/>
</dbReference>
<dbReference type="OrthoDB" id="196131at2759"/>
<evidence type="ECO:0000256" key="7">
    <source>
        <dbReference type="SAM" id="MobiDB-lite"/>
    </source>
</evidence>
<reference evidence="11 12" key="1">
    <citation type="journal article" date="2015" name="Sci. Rep.">
        <title>Genome of the facultative scuticociliatosis pathogen Pseudocohnilembus persalinus provides insight into its virulence through horizontal gene transfer.</title>
        <authorList>
            <person name="Xiong J."/>
            <person name="Wang G."/>
            <person name="Cheng J."/>
            <person name="Tian M."/>
            <person name="Pan X."/>
            <person name="Warren A."/>
            <person name="Jiang C."/>
            <person name="Yuan D."/>
            <person name="Miao W."/>
        </authorList>
    </citation>
    <scope>NUCLEOTIDE SEQUENCE [LARGE SCALE GENOMIC DNA]</scope>
    <source>
        <strain evidence="11">36N120E</strain>
    </source>
</reference>
<evidence type="ECO:0000313" key="12">
    <source>
        <dbReference type="Proteomes" id="UP000054937"/>
    </source>
</evidence>
<dbReference type="Pfam" id="PF00270">
    <property type="entry name" value="DEAD"/>
    <property type="match status" value="1"/>
</dbReference>
<dbReference type="FunCoup" id="A0A0V0QXD0">
    <property type="interactions" value="395"/>
</dbReference>
<dbReference type="FunFam" id="3.40.50.300:FF:000008">
    <property type="entry name" value="ATP-dependent RNA helicase RhlB"/>
    <property type="match status" value="1"/>
</dbReference>
<evidence type="ECO:0000256" key="5">
    <source>
        <dbReference type="ARBA" id="ARBA00022840"/>
    </source>
</evidence>
<keyword evidence="4" id="KW-0347">Helicase</keyword>
<dbReference type="OMA" id="FIKSTHN"/>
<dbReference type="InterPro" id="IPR011545">
    <property type="entry name" value="DEAD/DEAH_box_helicase_dom"/>
</dbReference>
<evidence type="ECO:0000259" key="8">
    <source>
        <dbReference type="PROSITE" id="PS51192"/>
    </source>
</evidence>
<dbReference type="InterPro" id="IPR027417">
    <property type="entry name" value="P-loop_NTPase"/>
</dbReference>
<dbReference type="InParanoid" id="A0A0V0QXD0"/>
<dbReference type="SMART" id="SM00490">
    <property type="entry name" value="HELICc"/>
    <property type="match status" value="1"/>
</dbReference>
<dbReference type="GO" id="GO:0003724">
    <property type="term" value="F:RNA helicase activity"/>
    <property type="evidence" value="ECO:0007669"/>
    <property type="project" value="UniProtKB-EC"/>
</dbReference>
<feature type="compositionally biased region" description="Low complexity" evidence="7">
    <location>
        <begin position="588"/>
        <end position="599"/>
    </location>
</feature>
<sequence length="686" mass="77381">MSSRYQGSSSSRYRDSSRERSNYSSKPSNRYGGGGSEHRGGYHSSSAGSHHHHHSSSQHQHSSSTGGYQGNNNYNNNNYNNNNSGSRYPPRVNNNNQSTLGDNLRDVDWSRQQLAPFTKVFYKEGQSKRSSEEVEKFRKEKEVIIKEAYCKVPNPFISWDETYFPPYIMNEIKNAGFPNPTAIQSQAFPIILSGHDFIGIAKTGSGKTLSFLLPSVVHINAQPPVKKGDGPIVLVISPTRELACQIQDEIQKFGASSQLSSTCVYGGADKYKQMDDLRKGVDILIATPGRLIEFLEKKETNLSRVTYLCLDEADRMLDMGFEKQIRKILGQIRPDKQTVMFSATWPKEVQGLAKDFCLEEPIYIQIGNYQNTVNTDIRQVCEVLGQAQKNERLVKYLCTMKSSDKVLIFTQTKKQCEMVSQSLRYERFPAIPIHGDKSQGERDAAIEAFKNGQCRILIATDVASRGLDIKNVTFVINYDMPKLIENYIHRIGRTGRAGASGTSVSFLTYDEDKKIAIELLDVMEEAKQEVPQELRELAQAGRNDITRKNQYNNAKRAMKKQGDTWDTSSNNVFKQFKDKYSYLAHGGQQQQKPYYPNQQAGNGSYSSQTPGQNGYNMPPPQQQNGFSGPPPPQFNYAQQQQPSTSQVPAQSSQQSYQQKYGYQPNKFQSGFQAQPQSQPQPQENQF</sequence>
<feature type="compositionally biased region" description="Basic and acidic residues" evidence="7">
    <location>
        <begin position="12"/>
        <end position="21"/>
    </location>
</feature>
<dbReference type="AlphaFoldDB" id="A0A0V0QXD0"/>
<evidence type="ECO:0000259" key="9">
    <source>
        <dbReference type="PROSITE" id="PS51194"/>
    </source>
</evidence>
<keyword evidence="5" id="KW-0067">ATP-binding</keyword>
<dbReference type="Proteomes" id="UP000054937">
    <property type="component" value="Unassembled WGS sequence"/>
</dbReference>
<feature type="compositionally biased region" description="Low complexity" evidence="7">
    <location>
        <begin position="1"/>
        <end position="11"/>
    </location>
</feature>
<feature type="compositionally biased region" description="Low complexity" evidence="7">
    <location>
        <begin position="638"/>
        <end position="686"/>
    </location>
</feature>
<feature type="short sequence motif" description="Q motif" evidence="6">
    <location>
        <begin position="157"/>
        <end position="185"/>
    </location>
</feature>
<dbReference type="CDD" id="cd18787">
    <property type="entry name" value="SF2_C_DEAD"/>
    <property type="match status" value="1"/>
</dbReference>
<evidence type="ECO:0000256" key="2">
    <source>
        <dbReference type="ARBA" id="ARBA00022741"/>
    </source>
</evidence>
<feature type="compositionally biased region" description="Polar residues" evidence="7">
    <location>
        <begin position="92"/>
        <end position="101"/>
    </location>
</feature>
<dbReference type="PANTHER" id="PTHR47958">
    <property type="entry name" value="ATP-DEPENDENT RNA HELICASE DBP3"/>
    <property type="match status" value="1"/>
</dbReference>
<proteinExistence type="predicted"/>
<dbReference type="Pfam" id="PF00271">
    <property type="entry name" value="Helicase_C"/>
    <property type="match status" value="1"/>
</dbReference>
<dbReference type="InterPro" id="IPR001650">
    <property type="entry name" value="Helicase_C-like"/>
</dbReference>
<dbReference type="SUPFAM" id="SSF52540">
    <property type="entry name" value="P-loop containing nucleoside triphosphate hydrolases"/>
    <property type="match status" value="1"/>
</dbReference>
<evidence type="ECO:0000256" key="1">
    <source>
        <dbReference type="ARBA" id="ARBA00012552"/>
    </source>
</evidence>
<feature type="region of interest" description="Disordered" evidence="7">
    <location>
        <begin position="545"/>
        <end position="569"/>
    </location>
</feature>
<keyword evidence="12" id="KW-1185">Reference proteome</keyword>
<dbReference type="PROSITE" id="PS51194">
    <property type="entry name" value="HELICASE_CTER"/>
    <property type="match status" value="1"/>
</dbReference>
<dbReference type="InterPro" id="IPR014014">
    <property type="entry name" value="RNA_helicase_DEAD_Q_motif"/>
</dbReference>
<dbReference type="EMBL" id="LDAU01000088">
    <property type="protein sequence ID" value="KRX07065.1"/>
    <property type="molecule type" value="Genomic_DNA"/>
</dbReference>
<dbReference type="PROSITE" id="PS51195">
    <property type="entry name" value="Q_MOTIF"/>
    <property type="match status" value="1"/>
</dbReference>
<evidence type="ECO:0000256" key="3">
    <source>
        <dbReference type="ARBA" id="ARBA00022801"/>
    </source>
</evidence>
<dbReference type="CDD" id="cd17966">
    <property type="entry name" value="DEADc_DDX5_DDX17"/>
    <property type="match status" value="1"/>
</dbReference>
<dbReference type="SMART" id="SM00487">
    <property type="entry name" value="DEXDc"/>
    <property type="match status" value="1"/>
</dbReference>
<keyword evidence="3 11" id="KW-0378">Hydrolase</keyword>
<keyword evidence="2" id="KW-0547">Nucleotide-binding</keyword>
<feature type="domain" description="DEAD-box RNA helicase Q" evidence="10">
    <location>
        <begin position="157"/>
        <end position="185"/>
    </location>
</feature>
<feature type="region of interest" description="Disordered" evidence="7">
    <location>
        <begin position="587"/>
        <end position="686"/>
    </location>
</feature>
<dbReference type="PROSITE" id="PS51192">
    <property type="entry name" value="HELICASE_ATP_BIND_1"/>
    <property type="match status" value="1"/>
</dbReference>
<feature type="compositionally biased region" description="Low complexity" evidence="7">
    <location>
        <begin position="57"/>
        <end position="83"/>
    </location>
</feature>
<evidence type="ECO:0000256" key="4">
    <source>
        <dbReference type="ARBA" id="ARBA00022806"/>
    </source>
</evidence>
<name>A0A0V0QXD0_PSEPJ</name>
<comment type="caution">
    <text evidence="11">The sequence shown here is derived from an EMBL/GenBank/DDBJ whole genome shotgun (WGS) entry which is preliminary data.</text>
</comment>
<evidence type="ECO:0000259" key="10">
    <source>
        <dbReference type="PROSITE" id="PS51195"/>
    </source>
</evidence>
<organism evidence="11 12">
    <name type="scientific">Pseudocohnilembus persalinus</name>
    <name type="common">Ciliate</name>
    <dbReference type="NCBI Taxonomy" id="266149"/>
    <lineage>
        <taxon>Eukaryota</taxon>
        <taxon>Sar</taxon>
        <taxon>Alveolata</taxon>
        <taxon>Ciliophora</taxon>
        <taxon>Intramacronucleata</taxon>
        <taxon>Oligohymenophorea</taxon>
        <taxon>Scuticociliatia</taxon>
        <taxon>Philasterida</taxon>
        <taxon>Pseudocohnilembidae</taxon>
        <taxon>Pseudocohnilembus</taxon>
    </lineage>
</organism>